<sequence length="71" mass="8180">MELWSLMHFLMPHVFQSHREFKEWFSNPLTGMIEGSQEYNEGLVKRLHKVVGLLAHCWGTNCVPALGVIVV</sequence>
<dbReference type="GO" id="GO:0006338">
    <property type="term" value="P:chromatin remodeling"/>
    <property type="evidence" value="ECO:0007669"/>
    <property type="project" value="TreeGrafter"/>
</dbReference>
<protein>
    <recommendedName>
        <fullName evidence="6">SNF2 N-terminal domain-containing protein</fullName>
    </recommendedName>
</protein>
<dbReference type="Pfam" id="PF00176">
    <property type="entry name" value="SNF2-rel_dom"/>
    <property type="match status" value="1"/>
</dbReference>
<evidence type="ECO:0000259" key="6">
    <source>
        <dbReference type="Pfam" id="PF00176"/>
    </source>
</evidence>
<evidence type="ECO:0000256" key="4">
    <source>
        <dbReference type="ARBA" id="ARBA00022840"/>
    </source>
</evidence>
<organism evidence="7">
    <name type="scientific">Anguilla anguilla</name>
    <name type="common">European freshwater eel</name>
    <name type="synonym">Muraena anguilla</name>
    <dbReference type="NCBI Taxonomy" id="7936"/>
    <lineage>
        <taxon>Eukaryota</taxon>
        <taxon>Metazoa</taxon>
        <taxon>Chordata</taxon>
        <taxon>Craniata</taxon>
        <taxon>Vertebrata</taxon>
        <taxon>Euteleostomi</taxon>
        <taxon>Actinopterygii</taxon>
        <taxon>Neopterygii</taxon>
        <taxon>Teleostei</taxon>
        <taxon>Anguilliformes</taxon>
        <taxon>Anguillidae</taxon>
        <taxon>Anguilla</taxon>
    </lineage>
</organism>
<keyword evidence="5" id="KW-0238">DNA-binding</keyword>
<dbReference type="Gene3D" id="3.40.50.10810">
    <property type="entry name" value="Tandem AAA-ATPase domain"/>
    <property type="match status" value="1"/>
</dbReference>
<keyword evidence="3" id="KW-0347">Helicase</keyword>
<dbReference type="GO" id="GO:0004386">
    <property type="term" value="F:helicase activity"/>
    <property type="evidence" value="ECO:0007669"/>
    <property type="project" value="UniProtKB-KW"/>
</dbReference>
<feature type="domain" description="SNF2 N-terminal" evidence="6">
    <location>
        <begin position="2"/>
        <end position="51"/>
    </location>
</feature>
<dbReference type="InterPro" id="IPR000330">
    <property type="entry name" value="SNF2_N"/>
</dbReference>
<dbReference type="PANTHER" id="PTHR45685">
    <property type="entry name" value="HELICASE SRCAP-RELATED"/>
    <property type="match status" value="1"/>
</dbReference>
<dbReference type="EMBL" id="GBXM01052036">
    <property type="protein sequence ID" value="JAH56541.1"/>
    <property type="molecule type" value="Transcribed_RNA"/>
</dbReference>
<keyword evidence="2" id="KW-0547">Nucleotide-binding</keyword>
<dbReference type="InterPro" id="IPR038718">
    <property type="entry name" value="SNF2-like_sf"/>
</dbReference>
<comment type="subcellular location">
    <subcellularLocation>
        <location evidence="1">Nucleus</location>
    </subcellularLocation>
</comment>
<dbReference type="AlphaFoldDB" id="A0A0E9TSK7"/>
<evidence type="ECO:0000256" key="5">
    <source>
        <dbReference type="ARBA" id="ARBA00023125"/>
    </source>
</evidence>
<dbReference type="GO" id="GO:0042393">
    <property type="term" value="F:histone binding"/>
    <property type="evidence" value="ECO:0007669"/>
    <property type="project" value="TreeGrafter"/>
</dbReference>
<evidence type="ECO:0000313" key="7">
    <source>
        <dbReference type="EMBL" id="JAH56541.1"/>
    </source>
</evidence>
<name>A0A0E9TSK7_ANGAN</name>
<reference evidence="7" key="1">
    <citation type="submission" date="2014-11" db="EMBL/GenBank/DDBJ databases">
        <authorList>
            <person name="Amaro Gonzalez C."/>
        </authorList>
    </citation>
    <scope>NUCLEOTIDE SEQUENCE</scope>
</reference>
<reference evidence="7" key="2">
    <citation type="journal article" date="2015" name="Fish Shellfish Immunol.">
        <title>Early steps in the European eel (Anguilla anguilla)-Vibrio vulnificus interaction in the gills: Role of the RtxA13 toxin.</title>
        <authorList>
            <person name="Callol A."/>
            <person name="Pajuelo D."/>
            <person name="Ebbesson L."/>
            <person name="Teles M."/>
            <person name="MacKenzie S."/>
            <person name="Amaro C."/>
        </authorList>
    </citation>
    <scope>NUCLEOTIDE SEQUENCE</scope>
</reference>
<dbReference type="GO" id="GO:0016887">
    <property type="term" value="F:ATP hydrolysis activity"/>
    <property type="evidence" value="ECO:0007669"/>
    <property type="project" value="TreeGrafter"/>
</dbReference>
<dbReference type="PANTHER" id="PTHR45685:SF1">
    <property type="entry name" value="HELICASE SRCAP"/>
    <property type="match status" value="1"/>
</dbReference>
<keyword evidence="4" id="KW-0067">ATP-binding</keyword>
<dbReference type="GO" id="GO:0005524">
    <property type="term" value="F:ATP binding"/>
    <property type="evidence" value="ECO:0007669"/>
    <property type="project" value="UniProtKB-KW"/>
</dbReference>
<accession>A0A0E9TSK7</accession>
<dbReference type="InterPro" id="IPR050520">
    <property type="entry name" value="INO80/SWR1_helicase"/>
</dbReference>
<evidence type="ECO:0000256" key="1">
    <source>
        <dbReference type="ARBA" id="ARBA00004123"/>
    </source>
</evidence>
<dbReference type="GO" id="GO:0000812">
    <property type="term" value="C:Swr1 complex"/>
    <property type="evidence" value="ECO:0007669"/>
    <property type="project" value="TreeGrafter"/>
</dbReference>
<proteinExistence type="predicted"/>
<dbReference type="GO" id="GO:0003677">
    <property type="term" value="F:DNA binding"/>
    <property type="evidence" value="ECO:0007669"/>
    <property type="project" value="UniProtKB-KW"/>
</dbReference>
<keyword evidence="3" id="KW-0378">Hydrolase</keyword>
<evidence type="ECO:0000256" key="2">
    <source>
        <dbReference type="ARBA" id="ARBA00022741"/>
    </source>
</evidence>
<evidence type="ECO:0000256" key="3">
    <source>
        <dbReference type="ARBA" id="ARBA00022806"/>
    </source>
</evidence>